<dbReference type="Proteomes" id="UP000769766">
    <property type="component" value="Unassembled WGS sequence"/>
</dbReference>
<evidence type="ECO:0000259" key="1">
    <source>
        <dbReference type="Pfam" id="PF02541"/>
    </source>
</evidence>
<dbReference type="Gene3D" id="3.30.420.40">
    <property type="match status" value="1"/>
</dbReference>
<dbReference type="SUPFAM" id="SSF53067">
    <property type="entry name" value="Actin-like ATPase domain"/>
    <property type="match status" value="2"/>
</dbReference>
<dbReference type="InterPro" id="IPR043129">
    <property type="entry name" value="ATPase_NBD"/>
</dbReference>
<dbReference type="EMBL" id="JACPRF010000443">
    <property type="protein sequence ID" value="MBI2878075.1"/>
    <property type="molecule type" value="Genomic_DNA"/>
</dbReference>
<accession>A0A932CR90</accession>
<dbReference type="Gene3D" id="3.30.420.150">
    <property type="entry name" value="Exopolyphosphatase. Domain 2"/>
    <property type="match status" value="1"/>
</dbReference>
<dbReference type="InterPro" id="IPR003695">
    <property type="entry name" value="Ppx_GppA_N"/>
</dbReference>
<proteinExistence type="predicted"/>
<dbReference type="PANTHER" id="PTHR30005">
    <property type="entry name" value="EXOPOLYPHOSPHATASE"/>
    <property type="match status" value="1"/>
</dbReference>
<sequence>MAVLGAIDIGTNALRLLVAEMEAGRGLKSLHRERRITRLGAGLDQSGRLSPPAMERTLQVLEDFSRKLAQFRANHVVAAATSAVREARNGSEFLAQVQAATGLQVEVISGEEEARRTLLGVMFDLSPRPPFSLVLDIGGGSTEFIYAEEGCPRVLLSTSLGVVRLAERHPLSDPPASQELASLRREIEAGIQAVRAAISVRALPVLIGTAGTATTLAGMDLGLDRYDPARIHLHSLTRERVREIFEQLASQTLEERRQIPFLERGREDIIVPGTAVLLLTMEGFGLDRVIVSEAGLKEGLLLHLLEKEGFHR</sequence>
<feature type="domain" description="Ppx/GppA phosphatase N-terminal" evidence="1">
    <location>
        <begin position="18"/>
        <end position="308"/>
    </location>
</feature>
<evidence type="ECO:0000313" key="3">
    <source>
        <dbReference type="Proteomes" id="UP000769766"/>
    </source>
</evidence>
<evidence type="ECO:0000313" key="2">
    <source>
        <dbReference type="EMBL" id="MBI2878075.1"/>
    </source>
</evidence>
<dbReference type="InterPro" id="IPR050273">
    <property type="entry name" value="GppA/Ppx_hydrolase"/>
</dbReference>
<comment type="caution">
    <text evidence="2">The sequence shown here is derived from an EMBL/GenBank/DDBJ whole genome shotgun (WGS) entry which is preliminary data.</text>
</comment>
<dbReference type="GO" id="GO:0016462">
    <property type="term" value="F:pyrophosphatase activity"/>
    <property type="evidence" value="ECO:0007669"/>
    <property type="project" value="TreeGrafter"/>
</dbReference>
<dbReference type="CDD" id="cd24054">
    <property type="entry name" value="ASKHA_NBD_AaPPX-GppA_MtPPX2-like"/>
    <property type="match status" value="1"/>
</dbReference>
<dbReference type="AlphaFoldDB" id="A0A932CR90"/>
<dbReference type="Pfam" id="PF02541">
    <property type="entry name" value="Ppx-GppA"/>
    <property type="match status" value="1"/>
</dbReference>
<reference evidence="2" key="1">
    <citation type="submission" date="2020-07" db="EMBL/GenBank/DDBJ databases">
        <title>Huge and variable diversity of episymbiotic CPR bacteria and DPANN archaea in groundwater ecosystems.</title>
        <authorList>
            <person name="He C.Y."/>
            <person name="Keren R."/>
            <person name="Whittaker M."/>
            <person name="Farag I.F."/>
            <person name="Doudna J."/>
            <person name="Cate J.H.D."/>
            <person name="Banfield J.F."/>
        </authorList>
    </citation>
    <scope>NUCLEOTIDE SEQUENCE</scope>
    <source>
        <strain evidence="2">NC_groundwater_672_Ag_B-0.1um_62_36</strain>
    </source>
</reference>
<gene>
    <name evidence="2" type="ORF">HYY20_14455</name>
</gene>
<organism evidence="2 3">
    <name type="scientific">Tectimicrobiota bacterium</name>
    <dbReference type="NCBI Taxonomy" id="2528274"/>
    <lineage>
        <taxon>Bacteria</taxon>
        <taxon>Pseudomonadati</taxon>
        <taxon>Nitrospinota/Tectimicrobiota group</taxon>
        <taxon>Candidatus Tectimicrobiota</taxon>
    </lineage>
</organism>
<name>A0A932CR90_UNCTE</name>
<dbReference type="PANTHER" id="PTHR30005:SF0">
    <property type="entry name" value="RETROGRADE REGULATION PROTEIN 2"/>
    <property type="match status" value="1"/>
</dbReference>
<protein>
    <submittedName>
        <fullName evidence="2">Ppx/GppA family phosphatase</fullName>
    </submittedName>
</protein>